<evidence type="ECO:0000256" key="2">
    <source>
        <dbReference type="ARBA" id="ARBA00022475"/>
    </source>
</evidence>
<dbReference type="GO" id="GO:0007165">
    <property type="term" value="P:signal transduction"/>
    <property type="evidence" value="ECO:0007669"/>
    <property type="project" value="UniProtKB-KW"/>
</dbReference>
<proteinExistence type="predicted"/>
<dbReference type="GO" id="GO:0005549">
    <property type="term" value="F:odorant binding"/>
    <property type="evidence" value="ECO:0007669"/>
    <property type="project" value="InterPro"/>
</dbReference>
<dbReference type="RefSeq" id="XP_014487189.1">
    <property type="nucleotide sequence ID" value="XM_014631703.1"/>
</dbReference>
<evidence type="ECO:0000256" key="8">
    <source>
        <dbReference type="ARBA" id="ARBA00023170"/>
    </source>
</evidence>
<evidence type="ECO:0000256" key="4">
    <source>
        <dbReference type="ARBA" id="ARBA00022692"/>
    </source>
</evidence>
<organism evidence="11 12">
    <name type="scientific">Dinoponera quadriceps</name>
    <name type="common">South American ant</name>
    <dbReference type="NCBI Taxonomy" id="609295"/>
    <lineage>
        <taxon>Eukaryota</taxon>
        <taxon>Metazoa</taxon>
        <taxon>Ecdysozoa</taxon>
        <taxon>Arthropoda</taxon>
        <taxon>Hexapoda</taxon>
        <taxon>Insecta</taxon>
        <taxon>Pterygota</taxon>
        <taxon>Neoptera</taxon>
        <taxon>Endopterygota</taxon>
        <taxon>Hymenoptera</taxon>
        <taxon>Apocrita</taxon>
        <taxon>Aculeata</taxon>
        <taxon>Formicoidea</taxon>
        <taxon>Formicidae</taxon>
        <taxon>Ponerinae</taxon>
        <taxon>Ponerini</taxon>
        <taxon>Dinoponera</taxon>
    </lineage>
</organism>
<dbReference type="Pfam" id="PF02949">
    <property type="entry name" value="7tm_6"/>
    <property type="match status" value="1"/>
</dbReference>
<protein>
    <submittedName>
        <fullName evidence="12">Odorant receptor 13a-like</fullName>
    </submittedName>
</protein>
<keyword evidence="7 10" id="KW-0472">Membrane</keyword>
<dbReference type="AlphaFoldDB" id="A0A6P3YB42"/>
<evidence type="ECO:0000256" key="5">
    <source>
        <dbReference type="ARBA" id="ARBA00022725"/>
    </source>
</evidence>
<dbReference type="GO" id="GO:0004984">
    <property type="term" value="F:olfactory receptor activity"/>
    <property type="evidence" value="ECO:0007669"/>
    <property type="project" value="InterPro"/>
</dbReference>
<keyword evidence="2" id="KW-1003">Cell membrane</keyword>
<keyword evidence="11" id="KW-1185">Reference proteome</keyword>
<dbReference type="GO" id="GO:0005886">
    <property type="term" value="C:plasma membrane"/>
    <property type="evidence" value="ECO:0007669"/>
    <property type="project" value="UniProtKB-SubCell"/>
</dbReference>
<evidence type="ECO:0000256" key="7">
    <source>
        <dbReference type="ARBA" id="ARBA00023136"/>
    </source>
</evidence>
<evidence type="ECO:0000313" key="11">
    <source>
        <dbReference type="Proteomes" id="UP000515204"/>
    </source>
</evidence>
<evidence type="ECO:0000256" key="10">
    <source>
        <dbReference type="SAM" id="Phobius"/>
    </source>
</evidence>
<evidence type="ECO:0000256" key="6">
    <source>
        <dbReference type="ARBA" id="ARBA00022989"/>
    </source>
</evidence>
<feature type="transmembrane region" description="Helical" evidence="10">
    <location>
        <begin position="219"/>
        <end position="243"/>
    </location>
</feature>
<feature type="transmembrane region" description="Helical" evidence="10">
    <location>
        <begin position="145"/>
        <end position="170"/>
    </location>
</feature>
<dbReference type="OrthoDB" id="6765072at2759"/>
<evidence type="ECO:0000256" key="9">
    <source>
        <dbReference type="ARBA" id="ARBA00023224"/>
    </source>
</evidence>
<dbReference type="KEGG" id="dqu:106750981"/>
<dbReference type="GeneID" id="106750981"/>
<dbReference type="InterPro" id="IPR004117">
    <property type="entry name" value="7tm6_olfct_rcpt"/>
</dbReference>
<feature type="transmembrane region" description="Helical" evidence="10">
    <location>
        <begin position="22"/>
        <end position="47"/>
    </location>
</feature>
<reference evidence="12" key="1">
    <citation type="submission" date="2025-08" db="UniProtKB">
        <authorList>
            <consortium name="RefSeq"/>
        </authorList>
    </citation>
    <scope>IDENTIFICATION</scope>
</reference>
<evidence type="ECO:0000256" key="3">
    <source>
        <dbReference type="ARBA" id="ARBA00022606"/>
    </source>
</evidence>
<accession>A0A6P3YB42</accession>
<keyword evidence="3" id="KW-0716">Sensory transduction</keyword>
<evidence type="ECO:0000256" key="1">
    <source>
        <dbReference type="ARBA" id="ARBA00004651"/>
    </source>
</evidence>
<keyword evidence="9" id="KW-0807">Transducer</keyword>
<dbReference type="Proteomes" id="UP000515204">
    <property type="component" value="Unplaced"/>
</dbReference>
<dbReference type="PANTHER" id="PTHR21137">
    <property type="entry name" value="ODORANT RECEPTOR"/>
    <property type="match status" value="1"/>
</dbReference>
<keyword evidence="6 10" id="KW-1133">Transmembrane helix</keyword>
<sequence>MVALIEYCHYYYFLEHMYTADFLELVDCICSFLAYGKTFIKIILFWLNQQNLIKIMSIMSDDWDDCVKSDVGLRETEYKAKISDRLINSIVMLHAMEACAYSSGAILNNVEVTNRTEELPYIDKLDIPFDVNTQFMYRSILFAECFAVITVCCAAGVTNMFVLSLTLHAAGQMDILRNWFTQLVPLANENKHESTVILLKRIVRKHQKIIDFSETIESLYSLIAFIQFTSNIIMICSLGFVIVT</sequence>
<dbReference type="PANTHER" id="PTHR21137:SF35">
    <property type="entry name" value="ODORANT RECEPTOR 19A-RELATED"/>
    <property type="match status" value="1"/>
</dbReference>
<comment type="subcellular location">
    <subcellularLocation>
        <location evidence="1">Cell membrane</location>
        <topology evidence="1">Multi-pass membrane protein</topology>
    </subcellularLocation>
</comment>
<keyword evidence="8" id="KW-0675">Receptor</keyword>
<name>A0A6P3YB42_DINQU</name>
<keyword evidence="5" id="KW-0552">Olfaction</keyword>
<feature type="non-terminal residue" evidence="12">
    <location>
        <position position="244"/>
    </location>
</feature>
<keyword evidence="4 10" id="KW-0812">Transmembrane</keyword>
<evidence type="ECO:0000313" key="12">
    <source>
        <dbReference type="RefSeq" id="XP_014487189.1"/>
    </source>
</evidence>
<gene>
    <name evidence="12" type="primary">LOC106750981</name>
</gene>